<feature type="transmembrane region" description="Helical" evidence="1">
    <location>
        <begin position="278"/>
        <end position="303"/>
    </location>
</feature>
<reference evidence="2 3" key="1">
    <citation type="submission" date="2020-03" db="EMBL/GenBank/DDBJ databases">
        <title>Genomic Encyclopedia of Type Strains, Phase IV (KMG-IV): sequencing the most valuable type-strain genomes for metagenomic binning, comparative biology and taxonomic classification.</title>
        <authorList>
            <person name="Goeker M."/>
        </authorList>
    </citation>
    <scope>NUCLEOTIDE SEQUENCE [LARGE SCALE GENOMIC DNA]</scope>
    <source>
        <strain evidence="2 3">DSM 22753</strain>
    </source>
</reference>
<dbReference type="Proteomes" id="UP000788153">
    <property type="component" value="Unassembled WGS sequence"/>
</dbReference>
<keyword evidence="1" id="KW-0472">Membrane</keyword>
<keyword evidence="1" id="KW-0812">Transmembrane</keyword>
<keyword evidence="3" id="KW-1185">Reference proteome</keyword>
<feature type="transmembrane region" description="Helical" evidence="1">
    <location>
        <begin position="31"/>
        <end position="49"/>
    </location>
</feature>
<proteinExistence type="predicted"/>
<evidence type="ECO:0008006" key="4">
    <source>
        <dbReference type="Google" id="ProtNLM"/>
    </source>
</evidence>
<feature type="transmembrane region" description="Helical" evidence="1">
    <location>
        <begin position="109"/>
        <end position="138"/>
    </location>
</feature>
<dbReference type="EMBL" id="JAASQP010000001">
    <property type="protein sequence ID" value="NIJ24980.1"/>
    <property type="molecule type" value="Genomic_DNA"/>
</dbReference>
<keyword evidence="1" id="KW-1133">Transmembrane helix</keyword>
<comment type="caution">
    <text evidence="2">The sequence shown here is derived from an EMBL/GenBank/DDBJ whole genome shotgun (WGS) entry which is preliminary data.</text>
</comment>
<evidence type="ECO:0000256" key="1">
    <source>
        <dbReference type="SAM" id="Phobius"/>
    </source>
</evidence>
<evidence type="ECO:0000313" key="3">
    <source>
        <dbReference type="Proteomes" id="UP000788153"/>
    </source>
</evidence>
<feature type="transmembrane region" description="Helical" evidence="1">
    <location>
        <begin position="150"/>
        <end position="173"/>
    </location>
</feature>
<feature type="transmembrane region" description="Helical" evidence="1">
    <location>
        <begin position="334"/>
        <end position="351"/>
    </location>
</feature>
<organism evidence="2 3">
    <name type="scientific">Sphingomonas japonica</name>
    <dbReference type="NCBI Taxonomy" id="511662"/>
    <lineage>
        <taxon>Bacteria</taxon>
        <taxon>Pseudomonadati</taxon>
        <taxon>Pseudomonadota</taxon>
        <taxon>Alphaproteobacteria</taxon>
        <taxon>Sphingomonadales</taxon>
        <taxon>Sphingomonadaceae</taxon>
        <taxon>Sphingomonas</taxon>
    </lineage>
</organism>
<protein>
    <recommendedName>
        <fullName evidence="4">DUF2029 domain-containing protein</fullName>
    </recommendedName>
</protein>
<feature type="transmembrane region" description="Helical" evidence="1">
    <location>
        <begin position="235"/>
        <end position="258"/>
    </location>
</feature>
<name>A0ABX0U331_9SPHN</name>
<feature type="transmembrane region" description="Helical" evidence="1">
    <location>
        <begin position="310"/>
        <end position="328"/>
    </location>
</feature>
<accession>A0ABX0U331</accession>
<gene>
    <name evidence="2" type="ORF">FHT01_002522</name>
</gene>
<sequence>MIDLPPPPPRGDAPLWLARPTRFARLSPRTALAAVFVVAMLLAIAVATADIDMTASASVGAGDMTDLILYQTIIEGVRVGDNYYPVAVDALRAGSFPLRPFLTFRLPTLAVMLATLSPVIVPLLQWALAAAVAGAWLWRLRPALPRPPARIVAAILIAGGMVVFVDSDLAAFHELWAAMLVALSLALRRQDRWIEAVAFALMAMLVRETAALFVVIMGALAWLEGARREAAGWGAALAVFAIVIGFHAAAVGAVTSPLDAASPGWSGLHGFGLFVRSVTLATALQALPLALAAMLVALALLGWAAWDDPIALRALATFSGYAALIGVFGRIDTFYWGLMVAPILLVGLVFVPDAARDLARRALDRRRVRVVRTPG</sequence>
<dbReference type="RefSeq" id="WP_140047456.1">
    <property type="nucleotide sequence ID" value="NZ_BAAAEV010000001.1"/>
</dbReference>
<evidence type="ECO:0000313" key="2">
    <source>
        <dbReference type="EMBL" id="NIJ24980.1"/>
    </source>
</evidence>
<feature type="transmembrane region" description="Helical" evidence="1">
    <location>
        <begin position="193"/>
        <end position="223"/>
    </location>
</feature>